<dbReference type="Gene3D" id="3.40.50.720">
    <property type="entry name" value="NAD(P)-binding Rossmann-like Domain"/>
    <property type="match status" value="1"/>
</dbReference>
<dbReference type="STRING" id="477680.SAMN05421788_102229"/>
<gene>
    <name evidence="4" type="ORF">SAMN05421788_102229</name>
</gene>
<dbReference type="InterPro" id="IPR002347">
    <property type="entry name" value="SDR_fam"/>
</dbReference>
<dbReference type="KEGG" id="fln:FLA_3167"/>
<dbReference type="CDD" id="cd05374">
    <property type="entry name" value="17beta-HSD-like_SDR_c"/>
    <property type="match status" value="1"/>
</dbReference>
<dbReference type="SUPFAM" id="SSF51735">
    <property type="entry name" value="NAD(P)-binding Rossmann-fold domains"/>
    <property type="match status" value="1"/>
</dbReference>
<dbReference type="AlphaFoldDB" id="A0A173MHP5"/>
<accession>A0A173MHP5</accession>
<evidence type="ECO:0000313" key="4">
    <source>
        <dbReference type="EMBL" id="SIS94369.1"/>
    </source>
</evidence>
<dbReference type="InterPro" id="IPR020904">
    <property type="entry name" value="Sc_DH/Rdtase_CS"/>
</dbReference>
<dbReference type="PANTHER" id="PTHR43976:SF16">
    <property type="entry name" value="SHORT-CHAIN DEHYDROGENASE_REDUCTASE FAMILY PROTEIN"/>
    <property type="match status" value="1"/>
</dbReference>
<sequence>MSKVWYVTGASKGLGLALVKLLLEKGHKVAATSRKQQELANALPGADAAQFLPLQVDLTNEESIAASLAATHAHFGGLDVVVNNAGYGIGGAIEELSTKEMMDSIQVNLVAMAQVVRYAMPYLRKQRSGNIINISSIAGVAGAMGWAMYAASKAAVIGLTEVLAQDVKELGVKATVICPGGFRTEFLTAESLVIAKNSIEDYTGIHASHQRYLSMNKTQAGDPIKAAEVMMQLVENPAPPVVLYIGTDAYNRAAAKMDEHRVALEENKNISFSTDYTV</sequence>
<proteinExistence type="inferred from homology"/>
<dbReference type="InterPro" id="IPR051911">
    <property type="entry name" value="SDR_oxidoreductase"/>
</dbReference>
<name>A0A173MHP5_9BACT</name>
<reference evidence="5" key="1">
    <citation type="submission" date="2017-01" db="EMBL/GenBank/DDBJ databases">
        <authorList>
            <person name="Varghese N."/>
            <person name="Submissions S."/>
        </authorList>
    </citation>
    <scope>NUCLEOTIDE SEQUENCE [LARGE SCALE GENOMIC DNA]</scope>
    <source>
        <strain evidence="5">DSM 21054</strain>
    </source>
</reference>
<dbReference type="EMBL" id="FTOR01000002">
    <property type="protein sequence ID" value="SIS94369.1"/>
    <property type="molecule type" value="Genomic_DNA"/>
</dbReference>
<dbReference type="Pfam" id="PF00106">
    <property type="entry name" value="adh_short"/>
    <property type="match status" value="1"/>
</dbReference>
<comment type="similarity">
    <text evidence="1 3">Belongs to the short-chain dehydrogenases/reductases (SDR) family.</text>
</comment>
<evidence type="ECO:0000256" key="3">
    <source>
        <dbReference type="RuleBase" id="RU000363"/>
    </source>
</evidence>
<evidence type="ECO:0000256" key="1">
    <source>
        <dbReference type="ARBA" id="ARBA00006484"/>
    </source>
</evidence>
<keyword evidence="2" id="KW-0560">Oxidoreductase</keyword>
<dbReference type="PANTHER" id="PTHR43976">
    <property type="entry name" value="SHORT CHAIN DEHYDROGENASE"/>
    <property type="match status" value="1"/>
</dbReference>
<dbReference type="PRINTS" id="PR00080">
    <property type="entry name" value="SDRFAMILY"/>
</dbReference>
<organism evidence="4 5">
    <name type="scientific">Filimonas lacunae</name>
    <dbReference type="NCBI Taxonomy" id="477680"/>
    <lineage>
        <taxon>Bacteria</taxon>
        <taxon>Pseudomonadati</taxon>
        <taxon>Bacteroidota</taxon>
        <taxon>Chitinophagia</taxon>
        <taxon>Chitinophagales</taxon>
        <taxon>Chitinophagaceae</taxon>
        <taxon>Filimonas</taxon>
    </lineage>
</organism>
<dbReference type="PROSITE" id="PS00061">
    <property type="entry name" value="ADH_SHORT"/>
    <property type="match status" value="1"/>
</dbReference>
<dbReference type="InterPro" id="IPR036291">
    <property type="entry name" value="NAD(P)-bd_dom_sf"/>
</dbReference>
<dbReference type="RefSeq" id="WP_076377833.1">
    <property type="nucleotide sequence ID" value="NZ_AP017422.1"/>
</dbReference>
<dbReference type="OrthoDB" id="1235794at2"/>
<protein>
    <submittedName>
        <fullName evidence="4">Short-chain dehydrogenase</fullName>
    </submittedName>
</protein>
<evidence type="ECO:0000313" key="5">
    <source>
        <dbReference type="Proteomes" id="UP000186917"/>
    </source>
</evidence>
<keyword evidence="5" id="KW-1185">Reference proteome</keyword>
<dbReference type="GO" id="GO:0016491">
    <property type="term" value="F:oxidoreductase activity"/>
    <property type="evidence" value="ECO:0007669"/>
    <property type="project" value="UniProtKB-KW"/>
</dbReference>
<dbReference type="Proteomes" id="UP000186917">
    <property type="component" value="Unassembled WGS sequence"/>
</dbReference>
<evidence type="ECO:0000256" key="2">
    <source>
        <dbReference type="ARBA" id="ARBA00023002"/>
    </source>
</evidence>
<dbReference type="PRINTS" id="PR00081">
    <property type="entry name" value="GDHRDH"/>
</dbReference>